<evidence type="ECO:0000256" key="5">
    <source>
        <dbReference type="ARBA" id="ARBA00022691"/>
    </source>
</evidence>
<comment type="catalytic activity">
    <reaction evidence="6">
        <text>cytidine(1402) in 16S rRNA + S-adenosyl-L-methionine = 2'-O-methylcytidine(1402) in 16S rRNA + S-adenosyl-L-homocysteine + H(+)</text>
        <dbReference type="Rhea" id="RHEA:42924"/>
        <dbReference type="Rhea" id="RHEA-COMP:10285"/>
        <dbReference type="Rhea" id="RHEA-COMP:10286"/>
        <dbReference type="ChEBI" id="CHEBI:15378"/>
        <dbReference type="ChEBI" id="CHEBI:57856"/>
        <dbReference type="ChEBI" id="CHEBI:59789"/>
        <dbReference type="ChEBI" id="CHEBI:74495"/>
        <dbReference type="ChEBI" id="CHEBI:82748"/>
        <dbReference type="EC" id="2.1.1.198"/>
    </reaction>
</comment>
<dbReference type="PANTHER" id="PTHR46111:SF1">
    <property type="entry name" value="RIBOSOMAL RNA SMALL SUBUNIT METHYLTRANSFERASE I"/>
    <property type="match status" value="1"/>
</dbReference>
<dbReference type="InterPro" id="IPR014776">
    <property type="entry name" value="4pyrrole_Mease_sub2"/>
</dbReference>
<dbReference type="PROSITE" id="PS01296">
    <property type="entry name" value="RSMI"/>
    <property type="match status" value="1"/>
</dbReference>
<comment type="subcellular location">
    <subcellularLocation>
        <location evidence="6">Cytoplasm</location>
    </subcellularLocation>
</comment>
<dbReference type="CDD" id="cd11648">
    <property type="entry name" value="RsmI"/>
    <property type="match status" value="1"/>
</dbReference>
<dbReference type="EC" id="2.1.1.198" evidence="6"/>
<dbReference type="NCBIfam" id="TIGR00096">
    <property type="entry name" value="16S rRNA (cytidine(1402)-2'-O)-methyltransferase"/>
    <property type="match status" value="1"/>
</dbReference>
<evidence type="ECO:0000256" key="1">
    <source>
        <dbReference type="ARBA" id="ARBA00022490"/>
    </source>
</evidence>
<keyword evidence="5 6" id="KW-0949">S-adenosyl-L-methionine</keyword>
<dbReference type="InterPro" id="IPR008189">
    <property type="entry name" value="rRNA_ssu_MeTfrase_I"/>
</dbReference>
<dbReference type="EMBL" id="JAFCLK010000043">
    <property type="protein sequence ID" value="MBR1140583.1"/>
    <property type="molecule type" value="Genomic_DNA"/>
</dbReference>
<evidence type="ECO:0000313" key="9">
    <source>
        <dbReference type="EMBL" id="MBR1140583.1"/>
    </source>
</evidence>
<evidence type="ECO:0000256" key="6">
    <source>
        <dbReference type="HAMAP-Rule" id="MF_01877"/>
    </source>
</evidence>
<comment type="function">
    <text evidence="6">Catalyzes the 2'-O-methylation of the ribose of cytidine 1402 (C1402) in 16S rRNA.</text>
</comment>
<evidence type="ECO:0000256" key="3">
    <source>
        <dbReference type="ARBA" id="ARBA00022603"/>
    </source>
</evidence>
<name>A0ABS5GGV6_9BRAD</name>
<dbReference type="Proteomes" id="UP001314635">
    <property type="component" value="Unassembled WGS sequence"/>
</dbReference>
<dbReference type="InterPro" id="IPR018063">
    <property type="entry name" value="SAM_MeTrfase_RsmI_CS"/>
</dbReference>
<evidence type="ECO:0000259" key="7">
    <source>
        <dbReference type="Pfam" id="PF00590"/>
    </source>
</evidence>
<dbReference type="InterPro" id="IPR000878">
    <property type="entry name" value="4pyrrol_Mease"/>
</dbReference>
<evidence type="ECO:0000313" key="10">
    <source>
        <dbReference type="Proteomes" id="UP001314635"/>
    </source>
</evidence>
<dbReference type="PIRSF" id="PIRSF005917">
    <property type="entry name" value="MTase_YraL"/>
    <property type="match status" value="1"/>
</dbReference>
<sequence>MSPNPGNSSTTSATTRGYMVAGHRVTAPKARPGLYLVATPIGNLADITLRALETLAGVDVILCEDTRITRRLTERYGLSSELAAYHEHNAEAVRPRILQRLAEGAAIALVSDAGTPLISDPGYKLVREACGAGHAVTALPGPSAVLAALSVAALPTDRFFFEGFLPAKQQARRARLSELARVEATLVMFESGNRVQECLADLADGLPGRQAAICRELTKLHEEVLRGAISDLAAQANELETRGEFVLVIGPPARDAEVLTTDQLDALLADLLQRSSVKDAVMHAVELSGRPRREVYARALELAKTKRAGEADGEG</sequence>
<feature type="domain" description="RsmI HTH" evidence="8">
    <location>
        <begin position="262"/>
        <end position="302"/>
    </location>
</feature>
<dbReference type="Pfam" id="PF00590">
    <property type="entry name" value="TP_methylase"/>
    <property type="match status" value="1"/>
</dbReference>
<protein>
    <recommendedName>
        <fullName evidence="6">Ribosomal RNA small subunit methyltransferase I</fullName>
        <ecNumber evidence="6">2.1.1.198</ecNumber>
    </recommendedName>
    <alternativeName>
        <fullName evidence="6">16S rRNA 2'-O-ribose C1402 methyltransferase</fullName>
    </alternativeName>
    <alternativeName>
        <fullName evidence="6">rRNA (cytidine-2'-O-)-methyltransferase RsmI</fullName>
    </alternativeName>
</protein>
<dbReference type="GO" id="GO:0032259">
    <property type="term" value="P:methylation"/>
    <property type="evidence" value="ECO:0007669"/>
    <property type="project" value="UniProtKB-KW"/>
</dbReference>
<keyword evidence="2 6" id="KW-0698">rRNA processing</keyword>
<dbReference type="Pfam" id="PF23016">
    <property type="entry name" value="RsmI_C"/>
    <property type="match status" value="1"/>
</dbReference>
<accession>A0ABS5GGV6</accession>
<evidence type="ECO:0000256" key="4">
    <source>
        <dbReference type="ARBA" id="ARBA00022679"/>
    </source>
</evidence>
<evidence type="ECO:0000259" key="8">
    <source>
        <dbReference type="Pfam" id="PF23016"/>
    </source>
</evidence>
<keyword evidence="4 6" id="KW-0808">Transferase</keyword>
<dbReference type="InterPro" id="IPR014777">
    <property type="entry name" value="4pyrrole_Mease_sub1"/>
</dbReference>
<feature type="domain" description="Tetrapyrrole methylase" evidence="7">
    <location>
        <begin position="34"/>
        <end position="232"/>
    </location>
</feature>
<dbReference type="InterPro" id="IPR053910">
    <property type="entry name" value="RsmI_HTH"/>
</dbReference>
<keyword evidence="10" id="KW-1185">Reference proteome</keyword>
<gene>
    <name evidence="6 9" type="primary">rsmI</name>
    <name evidence="9" type="ORF">JQ619_33000</name>
</gene>
<dbReference type="PANTHER" id="PTHR46111">
    <property type="entry name" value="RIBOSOMAL RNA SMALL SUBUNIT METHYLTRANSFERASE I"/>
    <property type="match status" value="1"/>
</dbReference>
<evidence type="ECO:0000256" key="2">
    <source>
        <dbReference type="ARBA" id="ARBA00022552"/>
    </source>
</evidence>
<dbReference type="InterPro" id="IPR035996">
    <property type="entry name" value="4pyrrol_Methylase_sf"/>
</dbReference>
<keyword evidence="1 6" id="KW-0963">Cytoplasm</keyword>
<comment type="caution">
    <text evidence="9">The sequence shown here is derived from an EMBL/GenBank/DDBJ whole genome shotgun (WGS) entry which is preliminary data.</text>
</comment>
<reference evidence="10" key="1">
    <citation type="journal article" date="2021" name="ISME J.">
        <title>Evolutionary origin and ecological implication of a unique nif island in free-living Bradyrhizobium lineages.</title>
        <authorList>
            <person name="Tao J."/>
        </authorList>
    </citation>
    <scope>NUCLEOTIDE SEQUENCE [LARGE SCALE GENOMIC DNA]</scope>
    <source>
        <strain evidence="10">SZCCT0094</strain>
    </source>
</reference>
<dbReference type="Gene3D" id="3.40.1010.10">
    <property type="entry name" value="Cobalt-precorrin-4 Transmethylase, Domain 1"/>
    <property type="match status" value="1"/>
</dbReference>
<keyword evidence="3 6" id="KW-0489">Methyltransferase</keyword>
<organism evidence="9 10">
    <name type="scientific">Bradyrhizobium denitrificans</name>
    <dbReference type="NCBI Taxonomy" id="2734912"/>
    <lineage>
        <taxon>Bacteria</taxon>
        <taxon>Pseudomonadati</taxon>
        <taxon>Pseudomonadota</taxon>
        <taxon>Alphaproteobacteria</taxon>
        <taxon>Hyphomicrobiales</taxon>
        <taxon>Nitrobacteraceae</taxon>
        <taxon>Bradyrhizobium</taxon>
    </lineage>
</organism>
<comment type="similarity">
    <text evidence="6">Belongs to the methyltransferase superfamily. RsmI family.</text>
</comment>
<dbReference type="Gene3D" id="3.30.950.10">
    <property type="entry name" value="Methyltransferase, Cobalt-precorrin-4 Transmethylase, Domain 2"/>
    <property type="match status" value="1"/>
</dbReference>
<proteinExistence type="inferred from homology"/>
<dbReference type="SUPFAM" id="SSF53790">
    <property type="entry name" value="Tetrapyrrole methylase"/>
    <property type="match status" value="1"/>
</dbReference>
<dbReference type="HAMAP" id="MF_01877">
    <property type="entry name" value="16SrRNA_methyltr_I"/>
    <property type="match status" value="1"/>
</dbReference>
<dbReference type="GO" id="GO:0008168">
    <property type="term" value="F:methyltransferase activity"/>
    <property type="evidence" value="ECO:0007669"/>
    <property type="project" value="UniProtKB-KW"/>
</dbReference>